<reference evidence="4" key="3">
    <citation type="submission" date="2023-07" db="EMBL/GenBank/DDBJ databases">
        <title>Description of Mycobacterium gordonae subsp. intergordonae subsp.nov. and Mycobacterium gordonae subsp. gordonae subsp. nov.</title>
        <authorList>
            <person name="Huang H."/>
        </authorList>
    </citation>
    <scope>NUCLEOTIDE SEQUENCE [LARGE SCALE GENOMIC DNA]</scope>
    <source>
        <strain evidence="4">24</strain>
    </source>
</reference>
<feature type="compositionally biased region" description="Polar residues" evidence="1">
    <location>
        <begin position="9"/>
        <end position="21"/>
    </location>
</feature>
<reference evidence="4" key="1">
    <citation type="submission" date="2020-07" db="EMBL/GenBank/DDBJ databases">
        <title>Description of Mycobacterium gordonae subsp. intergordonae subsp.nov. and Mycobacterium gordonae subsp. gordonae subsp. nov.</title>
        <authorList>
            <person name="Yu X."/>
        </authorList>
    </citation>
    <scope>NUCLEOTIDE SEQUENCE [LARGE SCALE GENOMIC DNA]</scope>
    <source>
        <strain evidence="4">24</strain>
    </source>
</reference>
<protein>
    <recommendedName>
        <fullName evidence="5">Glycosyltransferase RgtA/B/C/D-like domain-containing protein</fullName>
    </recommendedName>
</protein>
<name>A0A7D6HWZ7_9MYCO</name>
<reference evidence="3 4" key="2">
    <citation type="submission" date="2020-07" db="EMBL/GenBank/DDBJ databases">
        <authorList>
            <person name="Yu X."/>
        </authorList>
    </citation>
    <scope>NUCLEOTIDE SEQUENCE [LARGE SCALE GENOMIC DNA]</scope>
    <source>
        <strain evidence="4">24</strain>
    </source>
</reference>
<evidence type="ECO:0000256" key="1">
    <source>
        <dbReference type="SAM" id="MobiDB-lite"/>
    </source>
</evidence>
<keyword evidence="2" id="KW-0812">Transmembrane</keyword>
<feature type="transmembrane region" description="Helical" evidence="2">
    <location>
        <begin position="160"/>
        <end position="180"/>
    </location>
</feature>
<feature type="transmembrane region" description="Helical" evidence="2">
    <location>
        <begin position="285"/>
        <end position="312"/>
    </location>
</feature>
<feature type="transmembrane region" description="Helical" evidence="2">
    <location>
        <begin position="187"/>
        <end position="207"/>
    </location>
</feature>
<evidence type="ECO:0008006" key="5">
    <source>
        <dbReference type="Google" id="ProtNLM"/>
    </source>
</evidence>
<feature type="transmembrane region" description="Helical" evidence="2">
    <location>
        <begin position="46"/>
        <end position="69"/>
    </location>
</feature>
<keyword evidence="2" id="KW-0472">Membrane</keyword>
<keyword evidence="4" id="KW-1185">Reference proteome</keyword>
<feature type="region of interest" description="Disordered" evidence="1">
    <location>
        <begin position="1"/>
        <end position="21"/>
    </location>
</feature>
<dbReference type="KEGG" id="mgor:H0P51_12515"/>
<evidence type="ECO:0000256" key="2">
    <source>
        <dbReference type="SAM" id="Phobius"/>
    </source>
</evidence>
<feature type="transmembrane region" description="Helical" evidence="2">
    <location>
        <begin position="132"/>
        <end position="154"/>
    </location>
</feature>
<sequence>MAEQDDQQHSPIDANTRTADSVLNASCDATTSSAESLSESPPHPKVSFGLLAAVACVVLGAKLLVISVLGSPSPLLDQWDGEGDNLYVPYLRDELTISHLFASHNEHQIVLFRLLALFHLELAGEWNPRLEMILGALIHVVVVTWLVALLIPLISPQRRLLSACFIAFVFALPIGYENLLWGFQDQIYFSLLFGLATIAAFVVAEPFSLRWFGGLTAAVLSYFSFATGVAAILVAGALISLQMGTRVRRRRGREYAGLFVLALIAGMMILWTISRANSTTTTPLAFIIGFVVLAGPTIVGTIVIQIPVIWFIKHTVARRPVISDPAWVAIGIAGWVLLQLVLIAYGRGTVFGVRYLDILLPMYPVALVAVFTYADATRGMQFEKYTRRASVAWVFGIVTAVALLGYFASILQSIDWSRSANQQMSKVQAYLHTGDRNDLRPKVGGGNTVDVSFPNAQKLASILDKRDIRAILPPQLRPADADIGQARNRMWLRGRFASSTAATMHVVLSIGPAFLAVGVGLFFAIGARRKAFAAD</sequence>
<keyword evidence="2" id="KW-1133">Transmembrane helix</keyword>
<accession>A0A7D6HWZ7</accession>
<feature type="transmembrane region" description="Helical" evidence="2">
    <location>
        <begin position="502"/>
        <end position="525"/>
    </location>
</feature>
<gene>
    <name evidence="3" type="ORF">H0P51_12515</name>
</gene>
<feature type="transmembrane region" description="Helical" evidence="2">
    <location>
        <begin position="389"/>
        <end position="411"/>
    </location>
</feature>
<feature type="transmembrane region" description="Helical" evidence="2">
    <location>
        <begin position="358"/>
        <end position="377"/>
    </location>
</feature>
<dbReference type="AlphaFoldDB" id="A0A7D6HWZ7"/>
<evidence type="ECO:0000313" key="4">
    <source>
        <dbReference type="Proteomes" id="UP000510682"/>
    </source>
</evidence>
<feature type="transmembrane region" description="Helical" evidence="2">
    <location>
        <begin position="324"/>
        <end position="346"/>
    </location>
</feature>
<dbReference type="EMBL" id="CP059165">
    <property type="protein sequence ID" value="QLL09612.1"/>
    <property type="molecule type" value="Genomic_DNA"/>
</dbReference>
<proteinExistence type="predicted"/>
<evidence type="ECO:0000313" key="3">
    <source>
        <dbReference type="EMBL" id="QLL09612.1"/>
    </source>
</evidence>
<dbReference type="RefSeq" id="WP_180918358.1">
    <property type="nucleotide sequence ID" value="NZ_CP059165.1"/>
</dbReference>
<dbReference type="Proteomes" id="UP000510682">
    <property type="component" value="Chromosome"/>
</dbReference>
<feature type="transmembrane region" description="Helical" evidence="2">
    <location>
        <begin position="255"/>
        <end position="273"/>
    </location>
</feature>
<organism evidence="3 4">
    <name type="scientific">Mycobacterium vicinigordonae</name>
    <dbReference type="NCBI Taxonomy" id="1719132"/>
    <lineage>
        <taxon>Bacteria</taxon>
        <taxon>Bacillati</taxon>
        <taxon>Actinomycetota</taxon>
        <taxon>Actinomycetes</taxon>
        <taxon>Mycobacteriales</taxon>
        <taxon>Mycobacteriaceae</taxon>
        <taxon>Mycobacterium</taxon>
    </lineage>
</organism>
<feature type="transmembrane region" description="Helical" evidence="2">
    <location>
        <begin position="219"/>
        <end position="243"/>
    </location>
</feature>